<evidence type="ECO:0000313" key="2">
    <source>
        <dbReference type="Proteomes" id="UP000000768"/>
    </source>
</evidence>
<accession>A0A1Z5SB87</accession>
<evidence type="ECO:0000313" key="1">
    <source>
        <dbReference type="EMBL" id="OQU93173.1"/>
    </source>
</evidence>
<gene>
    <name evidence="1" type="ORF">SORBI_3001G494350</name>
</gene>
<dbReference type="Proteomes" id="UP000000768">
    <property type="component" value="Chromosome 1"/>
</dbReference>
<protein>
    <submittedName>
        <fullName evidence="1">Uncharacterized protein</fullName>
    </submittedName>
</protein>
<dbReference type="AlphaFoldDB" id="A0A1Z5SB87"/>
<name>A0A1Z5SB87_SORBI</name>
<reference evidence="1 2" key="1">
    <citation type="journal article" date="2009" name="Nature">
        <title>The Sorghum bicolor genome and the diversification of grasses.</title>
        <authorList>
            <person name="Paterson A.H."/>
            <person name="Bowers J.E."/>
            <person name="Bruggmann R."/>
            <person name="Dubchak I."/>
            <person name="Grimwood J."/>
            <person name="Gundlach H."/>
            <person name="Haberer G."/>
            <person name="Hellsten U."/>
            <person name="Mitros T."/>
            <person name="Poliakov A."/>
            <person name="Schmutz J."/>
            <person name="Spannagl M."/>
            <person name="Tang H."/>
            <person name="Wang X."/>
            <person name="Wicker T."/>
            <person name="Bharti A.K."/>
            <person name="Chapman J."/>
            <person name="Feltus F.A."/>
            <person name="Gowik U."/>
            <person name="Grigoriev I.V."/>
            <person name="Lyons E."/>
            <person name="Maher C.A."/>
            <person name="Martis M."/>
            <person name="Narechania A."/>
            <person name="Otillar R.P."/>
            <person name="Penning B.W."/>
            <person name="Salamov A.A."/>
            <person name="Wang Y."/>
            <person name="Zhang L."/>
            <person name="Carpita N.C."/>
            <person name="Freeling M."/>
            <person name="Gingle A.R."/>
            <person name="Hash C.T."/>
            <person name="Keller B."/>
            <person name="Klein P."/>
            <person name="Kresovich S."/>
            <person name="McCann M.C."/>
            <person name="Ming R."/>
            <person name="Peterson D.G."/>
            <person name="Mehboob-ur-Rahman"/>
            <person name="Ware D."/>
            <person name="Westhoff P."/>
            <person name="Mayer K.F."/>
            <person name="Messing J."/>
            <person name="Rokhsar D.S."/>
        </authorList>
    </citation>
    <scope>NUCLEOTIDE SEQUENCE [LARGE SCALE GENOMIC DNA]</scope>
    <source>
        <strain evidence="2">cv. BTx623</strain>
    </source>
</reference>
<proteinExistence type="predicted"/>
<dbReference type="InParanoid" id="A0A1Z5SB87"/>
<dbReference type="EMBL" id="CM000760">
    <property type="protein sequence ID" value="OQU93173.1"/>
    <property type="molecule type" value="Genomic_DNA"/>
</dbReference>
<dbReference type="Gramene" id="OQU93173">
    <property type="protein sequence ID" value="OQU93173"/>
    <property type="gene ID" value="SORBI_3001G494350"/>
</dbReference>
<reference evidence="2" key="2">
    <citation type="journal article" date="2018" name="Plant J.">
        <title>The Sorghum bicolor reference genome: improved assembly, gene annotations, a transcriptome atlas, and signatures of genome organization.</title>
        <authorList>
            <person name="McCormick R.F."/>
            <person name="Truong S.K."/>
            <person name="Sreedasyam A."/>
            <person name="Jenkins J."/>
            <person name="Shu S."/>
            <person name="Sims D."/>
            <person name="Kennedy M."/>
            <person name="Amirebrahimi M."/>
            <person name="Weers B.D."/>
            <person name="McKinley B."/>
            <person name="Mattison A."/>
            <person name="Morishige D.T."/>
            <person name="Grimwood J."/>
            <person name="Schmutz J."/>
            <person name="Mullet J.E."/>
        </authorList>
    </citation>
    <scope>NUCLEOTIDE SEQUENCE [LARGE SCALE GENOMIC DNA]</scope>
    <source>
        <strain evidence="2">cv. BTx623</strain>
    </source>
</reference>
<organism evidence="1 2">
    <name type="scientific">Sorghum bicolor</name>
    <name type="common">Sorghum</name>
    <name type="synonym">Sorghum vulgare</name>
    <dbReference type="NCBI Taxonomy" id="4558"/>
    <lineage>
        <taxon>Eukaryota</taxon>
        <taxon>Viridiplantae</taxon>
        <taxon>Streptophyta</taxon>
        <taxon>Embryophyta</taxon>
        <taxon>Tracheophyta</taxon>
        <taxon>Spermatophyta</taxon>
        <taxon>Magnoliopsida</taxon>
        <taxon>Liliopsida</taxon>
        <taxon>Poales</taxon>
        <taxon>Poaceae</taxon>
        <taxon>PACMAD clade</taxon>
        <taxon>Panicoideae</taxon>
        <taxon>Andropogonodae</taxon>
        <taxon>Andropogoneae</taxon>
        <taxon>Sorghinae</taxon>
        <taxon>Sorghum</taxon>
    </lineage>
</organism>
<sequence length="216" mass="23400">MEQHAWWWMVSDQASFPPTQYSMFFCLQTEYTADNDDGLIKDDSTPYRRIPWFNSPAAACWGRAQGHGGGTTAPSAAAGVVVLVRRRPRPAAVASGSAAPARRLCGCTRRATPGPRPCSGQCISTNLASSLSPPSLRTSSPISEAWLMKNSTTRPLKSPHCFSRSTDDLRNVERVPGLVRAGVPATSAHTSIWLSRLPAQPQEPLLDGHNMDTGDR</sequence>
<keyword evidence="2" id="KW-1185">Reference proteome</keyword>